<dbReference type="PATRIC" id="fig|272123.3.peg.4450"/>
<evidence type="ECO:0000313" key="2">
    <source>
        <dbReference type="Proteomes" id="UP000010474"/>
    </source>
</evidence>
<evidence type="ECO:0000313" key="1">
    <source>
        <dbReference type="EMBL" id="AFZ59470.1"/>
    </source>
</evidence>
<dbReference type="OrthoDB" id="490865at2"/>
<dbReference type="EMBL" id="CP003659">
    <property type="protein sequence ID" value="AFZ59470.1"/>
    <property type="molecule type" value="Genomic_DNA"/>
</dbReference>
<accession>K9ZMB6</accession>
<dbReference type="Proteomes" id="UP000010474">
    <property type="component" value="Chromosome"/>
</dbReference>
<dbReference type="HOGENOM" id="CLU_2840060_0_0_3"/>
<dbReference type="RefSeq" id="WP_015216088.1">
    <property type="nucleotide sequence ID" value="NC_019771.1"/>
</dbReference>
<gene>
    <name evidence="1" type="ordered locus">Anacy_4102</name>
</gene>
<reference evidence="2" key="1">
    <citation type="journal article" date="2013" name="Proc. Natl. Acad. Sci. U.S.A.">
        <title>Improving the coverage of the cyanobacterial phylum using diversity-driven genome sequencing.</title>
        <authorList>
            <person name="Shih P.M."/>
            <person name="Wu D."/>
            <person name="Latifi A."/>
            <person name="Axen S.D."/>
            <person name="Fewer D.P."/>
            <person name="Talla E."/>
            <person name="Calteau A."/>
            <person name="Cai F."/>
            <person name="Tandeau de Marsac N."/>
            <person name="Rippka R."/>
            <person name="Herdman M."/>
            <person name="Sivonen K."/>
            <person name="Coursin T."/>
            <person name="Laurent T."/>
            <person name="Goodwin L."/>
            <person name="Nolan M."/>
            <person name="Davenport K.W."/>
            <person name="Han C.S."/>
            <person name="Rubin E.M."/>
            <person name="Eisen J.A."/>
            <person name="Woyke T."/>
            <person name="Gugger M."/>
            <person name="Kerfeld C.A."/>
        </authorList>
    </citation>
    <scope>NUCLEOTIDE SEQUENCE [LARGE SCALE GENOMIC DNA]</scope>
    <source>
        <strain evidence="2">ATCC 27899 / PCC 7122</strain>
    </source>
</reference>
<dbReference type="AlphaFoldDB" id="K9ZMB6"/>
<name>K9ZMB6_ANACC</name>
<dbReference type="KEGG" id="acy:Anacy_4102"/>
<protein>
    <submittedName>
        <fullName evidence="1">Uncharacterized protein</fullName>
    </submittedName>
</protein>
<organism evidence="1 2">
    <name type="scientific">Anabaena cylindrica (strain ATCC 27899 / PCC 7122)</name>
    <dbReference type="NCBI Taxonomy" id="272123"/>
    <lineage>
        <taxon>Bacteria</taxon>
        <taxon>Bacillati</taxon>
        <taxon>Cyanobacteriota</taxon>
        <taxon>Cyanophyceae</taxon>
        <taxon>Nostocales</taxon>
        <taxon>Nostocaceae</taxon>
        <taxon>Anabaena</taxon>
    </lineage>
</organism>
<keyword evidence="2" id="KW-1185">Reference proteome</keyword>
<sequence>MSKLKVSDLNPPGFQLFQDSETFLIDLNDDDLYIAGGGISITTRISVIQIPASEDIYQPSISFIW</sequence>
<proteinExistence type="predicted"/>
<dbReference type="STRING" id="272123.Anacy_4102"/>